<organism evidence="2">
    <name type="scientific">Bacteriophage sp</name>
    <dbReference type="NCBI Taxonomy" id="38018"/>
    <lineage>
        <taxon>Viruses</taxon>
    </lineage>
</organism>
<protein>
    <submittedName>
        <fullName evidence="2">NADAR protein</fullName>
    </submittedName>
</protein>
<evidence type="ECO:0000259" key="1">
    <source>
        <dbReference type="Pfam" id="PF08719"/>
    </source>
</evidence>
<reference evidence="2" key="1">
    <citation type="journal article" date="2021" name="Proc. Natl. Acad. Sci. U.S.A.">
        <title>A Catalog of Tens of Thousands of Viruses from Human Metagenomes Reveals Hidden Associations with Chronic Diseases.</title>
        <authorList>
            <person name="Tisza M.J."/>
            <person name="Buck C.B."/>
        </authorList>
    </citation>
    <scope>NUCLEOTIDE SEQUENCE</scope>
    <source>
        <strain evidence="2">CtOZu12</strain>
    </source>
</reference>
<dbReference type="EMBL" id="BK029940">
    <property type="protein sequence ID" value="DAD55575.1"/>
    <property type="molecule type" value="Genomic_DNA"/>
</dbReference>
<dbReference type="InterPro" id="IPR012816">
    <property type="entry name" value="NADAR"/>
</dbReference>
<dbReference type="InterPro" id="IPR037238">
    <property type="entry name" value="YbiA-like_sf"/>
</dbReference>
<feature type="domain" description="NADAR" evidence="1">
    <location>
        <begin position="10"/>
        <end position="138"/>
    </location>
</feature>
<evidence type="ECO:0000313" key="2">
    <source>
        <dbReference type="EMBL" id="DAD55575.1"/>
    </source>
</evidence>
<accession>A0A8D9PE91</accession>
<sequence length="144" mass="16676">MEAIKDFFDAYAFLSNFYNAPVSYNGLTYQNSEAAFQAQKEIRDEDRKKYISMNPAQAKLAGRNCKLRKDWEDIKEQTMYEIVSAKFTQNKNLAKLLLDTGDAYLEEGNWWHDTTWGVCNGVGENKLGKILMRVREELDGGIWE</sequence>
<name>A0A8D9PE91_9VIRU</name>
<dbReference type="Pfam" id="PF08719">
    <property type="entry name" value="NADAR"/>
    <property type="match status" value="1"/>
</dbReference>
<dbReference type="NCBIfam" id="TIGR02464">
    <property type="entry name" value="ribofla_fusion"/>
    <property type="match status" value="1"/>
</dbReference>
<dbReference type="CDD" id="cd15457">
    <property type="entry name" value="NADAR"/>
    <property type="match status" value="1"/>
</dbReference>
<dbReference type="Gene3D" id="1.10.357.40">
    <property type="entry name" value="YbiA-like"/>
    <property type="match status" value="1"/>
</dbReference>
<proteinExistence type="predicted"/>
<dbReference type="SUPFAM" id="SSF143990">
    <property type="entry name" value="YbiA-like"/>
    <property type="match status" value="1"/>
</dbReference>